<organism evidence="1 2">
    <name type="scientific">Flavobacterium ginsengisoli</name>
    <dbReference type="NCBI Taxonomy" id="871694"/>
    <lineage>
        <taxon>Bacteria</taxon>
        <taxon>Pseudomonadati</taxon>
        <taxon>Bacteroidota</taxon>
        <taxon>Flavobacteriia</taxon>
        <taxon>Flavobacteriales</taxon>
        <taxon>Flavobacteriaceae</taxon>
        <taxon>Flavobacterium</taxon>
    </lineage>
</organism>
<sequence length="346" mass="38336">MNKKNNTNVFLIGLLFLSVLFFSCDTEYIDKVNSIPGDVVKVPGYTHIESFTIKDADNNDVSAAITEENIIVTWSVNTSFPETIKPEIVLGTEAVISPASGTEVPFKDGTVYTVTSKAGTTKKYTLKIDFRQTEPRTWTVAYPETFRKGFLQKIVNIGNSGITSSINDLWLSVENSRVYLVSAEDEKTEYTAEIVHLGGSLGTTTSGTAFTEYGVYYFLKEDMPVGTYDLRVKNGIYTLQNASVENRFQVSVIEPDSFKAELIGSGTERKIGDTFEIRGGQLNTITKIEMYNSTAPTAIYPLEFVSGTIYRAILKVPEGTPAGTYNRVRFYRDAASTLTAYTLKIK</sequence>
<dbReference type="EMBL" id="BAABDT010000004">
    <property type="protein sequence ID" value="GAA3738733.1"/>
    <property type="molecule type" value="Genomic_DNA"/>
</dbReference>
<accession>A0ABP7FFX4</accession>
<comment type="caution">
    <text evidence="1">The sequence shown here is derived from an EMBL/GenBank/DDBJ whole genome shotgun (WGS) entry which is preliminary data.</text>
</comment>
<evidence type="ECO:0000313" key="2">
    <source>
        <dbReference type="Proteomes" id="UP001501367"/>
    </source>
</evidence>
<dbReference type="Proteomes" id="UP001501367">
    <property type="component" value="Unassembled WGS sequence"/>
</dbReference>
<proteinExistence type="predicted"/>
<reference evidence="2" key="1">
    <citation type="journal article" date="2019" name="Int. J. Syst. Evol. Microbiol.">
        <title>The Global Catalogue of Microorganisms (GCM) 10K type strain sequencing project: providing services to taxonomists for standard genome sequencing and annotation.</title>
        <authorList>
            <consortium name="The Broad Institute Genomics Platform"/>
            <consortium name="The Broad Institute Genome Sequencing Center for Infectious Disease"/>
            <person name="Wu L."/>
            <person name="Ma J."/>
        </authorList>
    </citation>
    <scope>NUCLEOTIDE SEQUENCE [LARGE SCALE GENOMIC DNA]</scope>
    <source>
        <strain evidence="2">JCM 17336</strain>
    </source>
</reference>
<gene>
    <name evidence="1" type="ORF">GCM10022422_22750</name>
</gene>
<dbReference type="PROSITE" id="PS51257">
    <property type="entry name" value="PROKAR_LIPOPROTEIN"/>
    <property type="match status" value="1"/>
</dbReference>
<evidence type="ECO:0000313" key="1">
    <source>
        <dbReference type="EMBL" id="GAA3738733.1"/>
    </source>
</evidence>
<dbReference type="RefSeq" id="WP_278021497.1">
    <property type="nucleotide sequence ID" value="NZ_BAABDT010000004.1"/>
</dbReference>
<dbReference type="Gene3D" id="2.60.40.2340">
    <property type="match status" value="1"/>
</dbReference>
<protein>
    <recommendedName>
        <fullName evidence="3">DUF5018 domain-containing protein</fullName>
    </recommendedName>
</protein>
<name>A0ABP7FFX4_9FLAO</name>
<keyword evidence="2" id="KW-1185">Reference proteome</keyword>
<evidence type="ECO:0008006" key="3">
    <source>
        <dbReference type="Google" id="ProtNLM"/>
    </source>
</evidence>